<dbReference type="AlphaFoldDB" id="A0A495S4T2"/>
<comment type="caution">
    <text evidence="2">The sequence shown here is derived from an EMBL/GenBank/DDBJ whole genome shotgun (WGS) entry which is preliminary data.</text>
</comment>
<dbReference type="EMBL" id="RBXA01000001">
    <property type="protein sequence ID" value="RKS94847.1"/>
    <property type="molecule type" value="Genomic_DNA"/>
</dbReference>
<keyword evidence="3" id="KW-1185">Reference proteome</keyword>
<dbReference type="OrthoDB" id="1188278at2"/>
<keyword evidence="1" id="KW-1133">Transmembrane helix</keyword>
<sequence length="220" mass="25648">MKLTNQQIAQIEETLVLNGIVYDDIKLEVLDHIATEVQVLMDENTLSFNDNFKIAIDKWSQELKPSYSIYTGLNVKYPKIVLDKKVSAIKKQLFINFSISLIFLSTFLVLSTFYNAKLLTYYFQVGARFVFITGYLLLIINTIRIRNSKINTSFYSQHKNRVAIYISWIYPFCFINTPADSTNQIMLVFTCSIMLLHLLFSSRLAMKHFEFEKKLSFTKP</sequence>
<reference evidence="2 3" key="1">
    <citation type="submission" date="2018-10" db="EMBL/GenBank/DDBJ databases">
        <title>Genomic Encyclopedia of Archaeal and Bacterial Type Strains, Phase II (KMG-II): from individual species to whole genera.</title>
        <authorList>
            <person name="Goeker M."/>
        </authorList>
    </citation>
    <scope>NUCLEOTIDE SEQUENCE [LARGE SCALE GENOMIC DNA]</scope>
    <source>
        <strain evidence="2 3">DSM 15094</strain>
    </source>
</reference>
<feature type="transmembrane region" description="Helical" evidence="1">
    <location>
        <begin position="121"/>
        <end position="141"/>
    </location>
</feature>
<feature type="transmembrane region" description="Helical" evidence="1">
    <location>
        <begin position="162"/>
        <end position="179"/>
    </location>
</feature>
<feature type="transmembrane region" description="Helical" evidence="1">
    <location>
        <begin position="93"/>
        <end position="115"/>
    </location>
</feature>
<evidence type="ECO:0000313" key="3">
    <source>
        <dbReference type="Proteomes" id="UP000280091"/>
    </source>
</evidence>
<gene>
    <name evidence="2" type="ORF">BC952_0475</name>
</gene>
<accession>A0A495S4T2</accession>
<keyword evidence="1" id="KW-0812">Transmembrane</keyword>
<dbReference type="Proteomes" id="UP000280091">
    <property type="component" value="Unassembled WGS sequence"/>
</dbReference>
<evidence type="ECO:0000313" key="2">
    <source>
        <dbReference type="EMBL" id="RKS94847.1"/>
    </source>
</evidence>
<proteinExistence type="predicted"/>
<keyword evidence="1" id="KW-0472">Membrane</keyword>
<name>A0A495S4T2_9FLAO</name>
<organism evidence="2 3">
    <name type="scientific">Flavobacterium limicola</name>
    <dbReference type="NCBI Taxonomy" id="180441"/>
    <lineage>
        <taxon>Bacteria</taxon>
        <taxon>Pseudomonadati</taxon>
        <taxon>Bacteroidota</taxon>
        <taxon>Flavobacteriia</taxon>
        <taxon>Flavobacteriales</taxon>
        <taxon>Flavobacteriaceae</taxon>
        <taxon>Flavobacterium</taxon>
    </lineage>
</organism>
<feature type="transmembrane region" description="Helical" evidence="1">
    <location>
        <begin position="185"/>
        <end position="206"/>
    </location>
</feature>
<protein>
    <submittedName>
        <fullName evidence="2">Uncharacterized protein</fullName>
    </submittedName>
</protein>
<evidence type="ECO:0000256" key="1">
    <source>
        <dbReference type="SAM" id="Phobius"/>
    </source>
</evidence>
<dbReference type="RefSeq" id="WP_121364073.1">
    <property type="nucleotide sequence ID" value="NZ_RBXA01000001.1"/>
</dbReference>